<dbReference type="EMBL" id="JANAKD010000074">
    <property type="protein sequence ID" value="KAJ3498069.1"/>
    <property type="molecule type" value="Genomic_DNA"/>
</dbReference>
<protein>
    <submittedName>
        <fullName evidence="1">Uncharacterized protein</fullName>
    </submittedName>
</protein>
<keyword evidence="2" id="KW-1185">Reference proteome</keyword>
<reference evidence="1" key="1">
    <citation type="submission" date="2022-07" db="EMBL/GenBank/DDBJ databases">
        <title>Genome Sequence of Lecanicillium saksenae.</title>
        <authorList>
            <person name="Buettner E."/>
        </authorList>
    </citation>
    <scope>NUCLEOTIDE SEQUENCE</scope>
    <source>
        <strain evidence="1">VT-O1</strain>
    </source>
</reference>
<evidence type="ECO:0000313" key="1">
    <source>
        <dbReference type="EMBL" id="KAJ3498069.1"/>
    </source>
</evidence>
<gene>
    <name evidence="1" type="ORF">NLG97_g1428</name>
</gene>
<name>A0ACC1R3U3_9HYPO</name>
<evidence type="ECO:0000313" key="2">
    <source>
        <dbReference type="Proteomes" id="UP001148737"/>
    </source>
</evidence>
<proteinExistence type="predicted"/>
<dbReference type="Proteomes" id="UP001148737">
    <property type="component" value="Unassembled WGS sequence"/>
</dbReference>
<organism evidence="1 2">
    <name type="scientific">Lecanicillium saksenae</name>
    <dbReference type="NCBI Taxonomy" id="468837"/>
    <lineage>
        <taxon>Eukaryota</taxon>
        <taxon>Fungi</taxon>
        <taxon>Dikarya</taxon>
        <taxon>Ascomycota</taxon>
        <taxon>Pezizomycotina</taxon>
        <taxon>Sordariomycetes</taxon>
        <taxon>Hypocreomycetidae</taxon>
        <taxon>Hypocreales</taxon>
        <taxon>Cordycipitaceae</taxon>
        <taxon>Lecanicillium</taxon>
    </lineage>
</organism>
<accession>A0ACC1R3U3</accession>
<comment type="caution">
    <text evidence="1">The sequence shown here is derived from an EMBL/GenBank/DDBJ whole genome shotgun (WGS) entry which is preliminary data.</text>
</comment>
<sequence length="158" mass="17110">MDVYAVGDIATYPYGGPGGDGKFTRIEHWNVAQNAGRAAAQHIVNPSSPAPAFIPVFWSALGSQLRYCGNSAPSVGGWDDLVLHGDLEQGKFIAYYTPRRHRRRGRQHGHGPGRDAERGADASGQDAEQIHARGGIRRVECESFRLVGGACNENDSHE</sequence>